<dbReference type="EMBL" id="VDHJ01000003">
    <property type="protein sequence ID" value="TNL99254.1"/>
    <property type="molecule type" value="Genomic_DNA"/>
</dbReference>
<dbReference type="GO" id="GO:0070402">
    <property type="term" value="F:NADPH binding"/>
    <property type="evidence" value="ECO:0007669"/>
    <property type="project" value="TreeGrafter"/>
</dbReference>
<accession>A0A5C4U659</accession>
<evidence type="ECO:0000313" key="6">
    <source>
        <dbReference type="EMBL" id="TNL99254.1"/>
    </source>
</evidence>
<keyword evidence="7" id="KW-1185">Reference proteome</keyword>
<keyword evidence="2" id="KW-0285">Flavoprotein</keyword>
<dbReference type="RefSeq" id="WP_139464892.1">
    <property type="nucleotide sequence ID" value="NZ_VDHJ01000003.1"/>
</dbReference>
<dbReference type="GO" id="GO:0050797">
    <property type="term" value="F:thymidylate synthase (FAD) activity"/>
    <property type="evidence" value="ECO:0007669"/>
    <property type="project" value="InterPro"/>
</dbReference>
<dbReference type="AlphaFoldDB" id="A0A5C4U659"/>
<dbReference type="InterPro" id="IPR003669">
    <property type="entry name" value="Thymidylate_synthase_ThyX"/>
</dbReference>
<evidence type="ECO:0000256" key="1">
    <source>
        <dbReference type="ARBA" id="ARBA00022603"/>
    </source>
</evidence>
<dbReference type="Gene3D" id="3.30.1360.170">
    <property type="match status" value="1"/>
</dbReference>
<keyword evidence="5" id="KW-0521">NADP</keyword>
<proteinExistence type="predicted"/>
<evidence type="ECO:0000256" key="2">
    <source>
        <dbReference type="ARBA" id="ARBA00022630"/>
    </source>
</evidence>
<dbReference type="GO" id="GO:0006231">
    <property type="term" value="P:dTMP biosynthetic process"/>
    <property type="evidence" value="ECO:0007669"/>
    <property type="project" value="InterPro"/>
</dbReference>
<dbReference type="Pfam" id="PF02511">
    <property type="entry name" value="Thy1"/>
    <property type="match status" value="1"/>
</dbReference>
<name>A0A5C4U659_9CORY</name>
<evidence type="ECO:0000256" key="3">
    <source>
        <dbReference type="ARBA" id="ARBA00022727"/>
    </source>
</evidence>
<dbReference type="GO" id="GO:0032259">
    <property type="term" value="P:methylation"/>
    <property type="evidence" value="ECO:0007669"/>
    <property type="project" value="UniProtKB-KW"/>
</dbReference>
<protein>
    <submittedName>
        <fullName evidence="6">FAD-dependent thymidylate synthase</fullName>
    </submittedName>
</protein>
<dbReference type="Proteomes" id="UP000312032">
    <property type="component" value="Unassembled WGS sequence"/>
</dbReference>
<keyword evidence="3" id="KW-0545">Nucleotide biosynthesis</keyword>
<dbReference type="OrthoDB" id="9780625at2"/>
<dbReference type="PANTHER" id="PTHR34934">
    <property type="entry name" value="FLAVIN-DEPENDENT THYMIDYLATE SYNTHASE"/>
    <property type="match status" value="1"/>
</dbReference>
<keyword evidence="1" id="KW-0489">Methyltransferase</keyword>
<dbReference type="PROSITE" id="PS51331">
    <property type="entry name" value="THYX"/>
    <property type="match status" value="1"/>
</dbReference>
<dbReference type="PANTHER" id="PTHR34934:SF1">
    <property type="entry name" value="FLAVIN-DEPENDENT THYMIDYLATE SYNTHASE"/>
    <property type="match status" value="1"/>
</dbReference>
<evidence type="ECO:0000256" key="4">
    <source>
        <dbReference type="ARBA" id="ARBA00022827"/>
    </source>
</evidence>
<comment type="caution">
    <text evidence="6">The sequence shown here is derived from an EMBL/GenBank/DDBJ whole genome shotgun (WGS) entry which is preliminary data.</text>
</comment>
<gene>
    <name evidence="6" type="ORF">FHE74_02545</name>
</gene>
<keyword evidence="1" id="KW-0808">Transferase</keyword>
<organism evidence="6 7">
    <name type="scientific">Corynebacterium tapiri</name>
    <dbReference type="NCBI Taxonomy" id="1448266"/>
    <lineage>
        <taxon>Bacteria</taxon>
        <taxon>Bacillati</taxon>
        <taxon>Actinomycetota</taxon>
        <taxon>Actinomycetes</taxon>
        <taxon>Mycobacteriales</taxon>
        <taxon>Corynebacteriaceae</taxon>
        <taxon>Corynebacterium</taxon>
    </lineage>
</organism>
<dbReference type="SUPFAM" id="SSF69796">
    <property type="entry name" value="Thymidylate synthase-complementing protein Thy1"/>
    <property type="match status" value="1"/>
</dbReference>
<reference evidence="6 7" key="1">
    <citation type="submission" date="2019-06" db="EMBL/GenBank/DDBJ databases">
        <authorList>
            <person name="Li J."/>
        </authorList>
    </citation>
    <scope>NUCLEOTIDE SEQUENCE [LARGE SCALE GENOMIC DNA]</scope>
    <source>
        <strain evidence="6 7">LMG 28165</strain>
    </source>
</reference>
<dbReference type="InterPro" id="IPR036098">
    <property type="entry name" value="Thymidylate_synthase_ThyX_sf"/>
</dbReference>
<dbReference type="GO" id="GO:0050660">
    <property type="term" value="F:flavin adenine dinucleotide binding"/>
    <property type="evidence" value="ECO:0007669"/>
    <property type="project" value="InterPro"/>
</dbReference>
<evidence type="ECO:0000256" key="5">
    <source>
        <dbReference type="ARBA" id="ARBA00022857"/>
    </source>
</evidence>
<keyword evidence="4" id="KW-0274">FAD</keyword>
<sequence>MDVSVIAAPEGGAEELVARVSQLDLSPAECVRYLVEIGQEQPLEHAHLSVQVTGIARGAAWVVRTLDSARGVNVSITEGVGTDIVVPQALADQEELAGILRRAVDEAVFVYRDMQSALLEREDEPNLVERKRMAEQVARYVVPGAMSTNMVITANLRQWRALLAECEQPQVDEEVKALAESVREALVPYAPTVFARM</sequence>
<dbReference type="GO" id="GO:0004799">
    <property type="term" value="F:thymidylate synthase activity"/>
    <property type="evidence" value="ECO:0007669"/>
    <property type="project" value="TreeGrafter"/>
</dbReference>
<evidence type="ECO:0000313" key="7">
    <source>
        <dbReference type="Proteomes" id="UP000312032"/>
    </source>
</evidence>